<sequence>MDPGTGGGRSATIERAAAPLQDHAAAIPSLLWVGFTTWSVGRCGAMTVPSGSSSPVSSNTTTPLHNRLHPCSGWHATVRAASRSGASADGHGGMCRHIS</sequence>
<proteinExistence type="predicted"/>
<comment type="caution">
    <text evidence="1">The sequence shown here is derived from an EMBL/GenBank/DDBJ whole genome shotgun (WGS) entry which is preliminary data.</text>
</comment>
<dbReference type="PATRIC" id="fig|1469144.9.peg.3228"/>
<evidence type="ECO:0000313" key="4">
    <source>
        <dbReference type="Proteomes" id="UP000070659"/>
    </source>
</evidence>
<organism evidence="1 4">
    <name type="scientific">Carbonactinospora thermoautotrophica</name>
    <dbReference type="NCBI Taxonomy" id="1469144"/>
    <lineage>
        <taxon>Bacteria</taxon>
        <taxon>Bacillati</taxon>
        <taxon>Actinomycetota</taxon>
        <taxon>Actinomycetes</taxon>
        <taxon>Kitasatosporales</taxon>
        <taxon>Carbonactinosporaceae</taxon>
        <taxon>Carbonactinospora</taxon>
    </lineage>
</organism>
<name>A0A132MJQ8_9ACTN</name>
<accession>A0A132MJQ8</accession>
<evidence type="ECO:0000313" key="3">
    <source>
        <dbReference type="Proteomes" id="UP000070598"/>
    </source>
</evidence>
<evidence type="ECO:0000313" key="2">
    <source>
        <dbReference type="EMBL" id="KWX09257.1"/>
    </source>
</evidence>
<dbReference type="AlphaFoldDB" id="A0A132MJQ8"/>
<dbReference type="Proteomes" id="UP000070598">
    <property type="component" value="Unassembled WGS sequence"/>
</dbReference>
<reference evidence="3" key="2">
    <citation type="submission" date="2015-02" db="EMBL/GenBank/DDBJ databases">
        <title>Physiological reanalysis, assessment of diazotrophy, and genome sequences of multiple isolates of Streptomyces thermoautotrophicus.</title>
        <authorList>
            <person name="MacKellar D.C."/>
            <person name="Lieber L."/>
            <person name="Norman J."/>
            <person name="Bolger A."/>
            <person name="Tobin C."/>
            <person name="Murray J.W."/>
            <person name="Friesen M."/>
            <person name="Prell J."/>
        </authorList>
    </citation>
    <scope>NUCLEOTIDE SEQUENCE [LARGE SCALE GENOMIC DNA]</scope>
    <source>
        <strain evidence="3">UBT1</strain>
    </source>
</reference>
<dbReference type="EMBL" id="JYIJ01000019">
    <property type="protein sequence ID" value="KWW98112.1"/>
    <property type="molecule type" value="Genomic_DNA"/>
</dbReference>
<gene>
    <name evidence="1" type="ORF">TH66_22860</name>
    <name evidence="2" type="ORF">TR74_10685</name>
</gene>
<protein>
    <submittedName>
        <fullName evidence="1">Uncharacterized protein</fullName>
    </submittedName>
</protein>
<reference evidence="1 4" key="1">
    <citation type="submission" date="2015-02" db="EMBL/GenBank/DDBJ databases">
        <title>Physiological reanalysis, assessment of diazotrophy, and genome sequences of multiple isolates of Streptomyces thermoautotrophicus.</title>
        <authorList>
            <person name="MacKellar D.C."/>
            <person name="Lieber L."/>
            <person name="Norman J."/>
            <person name="Bolger A."/>
            <person name="Tobin C."/>
            <person name="Murray J.W."/>
            <person name="Prell J."/>
        </authorList>
    </citation>
    <scope>NUCLEOTIDE SEQUENCE [LARGE SCALE GENOMIC DNA]</scope>
    <source>
        <strain evidence="1 4">UBT1</strain>
    </source>
</reference>
<dbReference type="Proteomes" id="UP000070659">
    <property type="component" value="Unassembled WGS sequence"/>
</dbReference>
<dbReference type="EMBL" id="JYIK01000856">
    <property type="protein sequence ID" value="KWX09257.1"/>
    <property type="molecule type" value="Genomic_DNA"/>
</dbReference>
<evidence type="ECO:0000313" key="1">
    <source>
        <dbReference type="EMBL" id="KWW98112.1"/>
    </source>
</evidence>